<dbReference type="GO" id="GO:0031146">
    <property type="term" value="P:SCF-dependent proteasomal ubiquitin-dependent protein catabolic process"/>
    <property type="evidence" value="ECO:0007669"/>
    <property type="project" value="TreeGrafter"/>
</dbReference>
<dbReference type="InterPro" id="IPR036047">
    <property type="entry name" value="F-box-like_dom_sf"/>
</dbReference>
<dbReference type="PANTHER" id="PTHR13318">
    <property type="entry name" value="PARTNER OF PAIRED, ISOFORM B-RELATED"/>
    <property type="match status" value="1"/>
</dbReference>
<evidence type="ECO:0000313" key="2">
    <source>
        <dbReference type="EMBL" id="KAG5170024.1"/>
    </source>
</evidence>
<dbReference type="GO" id="GO:0019005">
    <property type="term" value="C:SCF ubiquitin ligase complex"/>
    <property type="evidence" value="ECO:0007669"/>
    <property type="project" value="TreeGrafter"/>
</dbReference>
<sequence length="505" mass="56893">MISDLDPSIVRQSMLQYKQEVETIDREIDNHNQAIQLLLLLKEKRLADIQVCKERLALASRLPTEVLVHIFEEYVLDDMLDVQSLKRGPLVLSHVCCRWRRVASLPALWSYIHGDLLITSHPKELIQMWLNKSHPTPLTINIMLLSHLKGFVLHPAMGAILDEMPRWKHLRLKGRNPGIINAFLAACVKPAPQLRTIDLTVEHTIDPGEQWQVTNIQKAFMWSPQIKSIRIGGHVVPVSDSLPTSLTHFILVLPYQIFSHPQYYQSLLSLVTLLKTLPNLQTLTVEVPLSYLTDFLLDADHMKPIELVNLTSLTLSGPGDIVGLLPRIRAPSLQRLTVSGSIAAAVNANTGQWLLHLLQDSSPPLSHLALVDLTIDDTTYIQLLALLPRLQYLGIHDSDISDIVFQRLYGPTCLCRSLQRLDLRWCQKLSGNVIVDVVRSRSSSVGNGIDGTIRPSPISELTIIHCGLIVKDHTSILQGLTTCRNRRRKHDDLCSQSLEMLRNVK</sequence>
<dbReference type="SUPFAM" id="SSF52047">
    <property type="entry name" value="RNI-like"/>
    <property type="match status" value="1"/>
</dbReference>
<dbReference type="PANTHER" id="PTHR13318:SF95">
    <property type="entry name" value="F-BOX PROTEIN YLR352W"/>
    <property type="match status" value="1"/>
</dbReference>
<gene>
    <name evidence="2" type="ORF">JR316_004407</name>
</gene>
<dbReference type="EMBL" id="JAFIQS010000004">
    <property type="protein sequence ID" value="KAG5170024.1"/>
    <property type="molecule type" value="Genomic_DNA"/>
</dbReference>
<proteinExistence type="predicted"/>
<organism evidence="2">
    <name type="scientific">Psilocybe cubensis</name>
    <name type="common">Psychedelic mushroom</name>
    <name type="synonym">Stropharia cubensis</name>
    <dbReference type="NCBI Taxonomy" id="181762"/>
    <lineage>
        <taxon>Eukaryota</taxon>
        <taxon>Fungi</taxon>
        <taxon>Dikarya</taxon>
        <taxon>Basidiomycota</taxon>
        <taxon>Agaricomycotina</taxon>
        <taxon>Agaricomycetes</taxon>
        <taxon>Agaricomycetidae</taxon>
        <taxon>Agaricales</taxon>
        <taxon>Agaricineae</taxon>
        <taxon>Strophariaceae</taxon>
        <taxon>Psilocybe</taxon>
    </lineage>
</organism>
<feature type="domain" description="F-box" evidence="1">
    <location>
        <begin position="60"/>
        <end position="112"/>
    </location>
</feature>
<dbReference type="AlphaFoldDB" id="A0A8H7Y2X9"/>
<comment type="caution">
    <text evidence="2">The sequence shown here is derived from an EMBL/GenBank/DDBJ whole genome shotgun (WGS) entry which is preliminary data.</text>
</comment>
<dbReference type="Gene3D" id="3.80.10.10">
    <property type="entry name" value="Ribonuclease Inhibitor"/>
    <property type="match status" value="1"/>
</dbReference>
<dbReference type="Pfam" id="PF12937">
    <property type="entry name" value="F-box-like"/>
    <property type="match status" value="1"/>
</dbReference>
<dbReference type="InterPro" id="IPR032675">
    <property type="entry name" value="LRR_dom_sf"/>
</dbReference>
<accession>A0A8H7Y2X9</accession>
<name>A0A8H7Y2X9_PSICU</name>
<dbReference type="Gene3D" id="1.20.1280.50">
    <property type="match status" value="1"/>
</dbReference>
<reference evidence="2" key="1">
    <citation type="submission" date="2021-02" db="EMBL/GenBank/DDBJ databases">
        <title>Psilocybe cubensis genome.</title>
        <authorList>
            <person name="Mckernan K.J."/>
            <person name="Crawford S."/>
            <person name="Trippe A."/>
            <person name="Kane L.T."/>
            <person name="Mclaughlin S."/>
        </authorList>
    </citation>
    <scope>NUCLEOTIDE SEQUENCE [LARGE SCALE GENOMIC DNA]</scope>
    <source>
        <strain evidence="2">MGC-MH-2018</strain>
    </source>
</reference>
<dbReference type="InterPro" id="IPR001810">
    <property type="entry name" value="F-box_dom"/>
</dbReference>
<dbReference type="SUPFAM" id="SSF81383">
    <property type="entry name" value="F-box domain"/>
    <property type="match status" value="1"/>
</dbReference>
<evidence type="ECO:0000259" key="1">
    <source>
        <dbReference type="Pfam" id="PF12937"/>
    </source>
</evidence>
<protein>
    <recommendedName>
        <fullName evidence="1">F-box domain-containing protein</fullName>
    </recommendedName>
</protein>